<dbReference type="GO" id="GO:0043190">
    <property type="term" value="C:ATP-binding cassette (ABC) transporter complex"/>
    <property type="evidence" value="ECO:0007669"/>
    <property type="project" value="InterPro"/>
</dbReference>
<proteinExistence type="predicted"/>
<dbReference type="RefSeq" id="WP_073170327.1">
    <property type="nucleotide sequence ID" value="NZ_FRDA01000015.1"/>
</dbReference>
<dbReference type="GO" id="GO:0015871">
    <property type="term" value="P:choline transport"/>
    <property type="evidence" value="ECO:0007669"/>
    <property type="project" value="InterPro"/>
</dbReference>
<name>A0A1M7PXP8_9PSED</name>
<reference evidence="3 4" key="1">
    <citation type="submission" date="2016-11" db="EMBL/GenBank/DDBJ databases">
        <authorList>
            <person name="Jaros S."/>
            <person name="Januszkiewicz K."/>
            <person name="Wedrychowicz H."/>
        </authorList>
    </citation>
    <scope>NUCLEOTIDE SEQUENCE [LARGE SCALE GENOMIC DNA]</scope>
    <source>
        <strain evidence="3 4">LMG 26898</strain>
    </source>
</reference>
<evidence type="ECO:0000313" key="4">
    <source>
        <dbReference type="Proteomes" id="UP000183983"/>
    </source>
</evidence>
<evidence type="ECO:0000313" key="3">
    <source>
        <dbReference type="EMBL" id="SHN22456.1"/>
    </source>
</evidence>
<dbReference type="GO" id="GO:0033265">
    <property type="term" value="F:choline binding"/>
    <property type="evidence" value="ECO:0007669"/>
    <property type="project" value="InterPro"/>
</dbReference>
<evidence type="ECO:0000256" key="1">
    <source>
        <dbReference type="SAM" id="SignalP"/>
    </source>
</evidence>
<dbReference type="OrthoDB" id="9787902at2"/>
<dbReference type="EMBL" id="FRDA01000015">
    <property type="protein sequence ID" value="SHN22456.1"/>
    <property type="molecule type" value="Genomic_DNA"/>
</dbReference>
<dbReference type="GO" id="GO:0022857">
    <property type="term" value="F:transmembrane transporter activity"/>
    <property type="evidence" value="ECO:0007669"/>
    <property type="project" value="InterPro"/>
</dbReference>
<dbReference type="STRING" id="1190415.SAMN05216593_1154"/>
<protein>
    <submittedName>
        <fullName evidence="3">Glycine betaine/proline transport system substrate-binding protein</fullName>
    </submittedName>
</protein>
<dbReference type="InterPro" id="IPR017783">
    <property type="entry name" value="ABC_choline_sub-bd"/>
</dbReference>
<dbReference type="InterPro" id="IPR007210">
    <property type="entry name" value="ABC_Gly_betaine_transp_sub-bd"/>
</dbReference>
<accession>A0A1M7PXP8</accession>
<feature type="chain" id="PRO_5013246611" evidence="1">
    <location>
        <begin position="23"/>
        <end position="311"/>
    </location>
</feature>
<dbReference type="GO" id="GO:0042597">
    <property type="term" value="C:periplasmic space"/>
    <property type="evidence" value="ECO:0007669"/>
    <property type="project" value="InterPro"/>
</dbReference>
<dbReference type="Proteomes" id="UP000183983">
    <property type="component" value="Unassembled WGS sequence"/>
</dbReference>
<sequence length="311" mass="33646">MRTLFTALAVSVMALGGVAAHADDASCSTVKMADPGWSDIAATNAITSLVLEGMGYKTKIDTLAVPIAYGGLKDGQLDVFLGNWMPAQQGFYDKFVATGDVTQLAKNLEGTEFTLAVPDYVWDAGVHDFADLNKFADKFSKKIYGIGSGAPANLSLQEIIKKNEFDLGGWKLVESSEQAMLAEVNRNVKRKSFVVFLGWTPHPMNVQIKGMHYLKGGEKYFGDTGSVFTLTRKGYADACPNVGKLLTNLNFTLDMENTIMADVANNKVSNSEAARAWINANPAVLEKWLDGVKTLDDKDALAAVKAKLSKN</sequence>
<feature type="domain" description="ABC-type glycine betaine transport system substrate-binding" evidence="2">
    <location>
        <begin position="29"/>
        <end position="279"/>
    </location>
</feature>
<keyword evidence="1" id="KW-0732">Signal</keyword>
<dbReference type="CDD" id="cd13640">
    <property type="entry name" value="PBP2_ChoX"/>
    <property type="match status" value="1"/>
</dbReference>
<feature type="signal peptide" evidence="1">
    <location>
        <begin position="1"/>
        <end position="22"/>
    </location>
</feature>
<dbReference type="SUPFAM" id="SSF53850">
    <property type="entry name" value="Periplasmic binding protein-like II"/>
    <property type="match status" value="1"/>
</dbReference>
<dbReference type="Gene3D" id="3.40.190.10">
    <property type="entry name" value="Periplasmic binding protein-like II"/>
    <property type="match status" value="1"/>
</dbReference>
<dbReference type="Gene3D" id="3.40.190.100">
    <property type="entry name" value="Glycine betaine-binding periplasmic protein, domain 2"/>
    <property type="match status" value="1"/>
</dbReference>
<dbReference type="AlphaFoldDB" id="A0A1M7PXP8"/>
<dbReference type="NCBIfam" id="TIGR03414">
    <property type="entry name" value="ABC_choline_bnd"/>
    <property type="match status" value="1"/>
</dbReference>
<evidence type="ECO:0000259" key="2">
    <source>
        <dbReference type="Pfam" id="PF04069"/>
    </source>
</evidence>
<dbReference type="Pfam" id="PF04069">
    <property type="entry name" value="OpuAC"/>
    <property type="match status" value="1"/>
</dbReference>
<gene>
    <name evidence="3" type="ORF">SAMN05216593_1154</name>
</gene>
<organism evidence="3 4">
    <name type="scientific">Pseudomonas asturiensis</name>
    <dbReference type="NCBI Taxonomy" id="1190415"/>
    <lineage>
        <taxon>Bacteria</taxon>
        <taxon>Pseudomonadati</taxon>
        <taxon>Pseudomonadota</taxon>
        <taxon>Gammaproteobacteria</taxon>
        <taxon>Pseudomonadales</taxon>
        <taxon>Pseudomonadaceae</taxon>
        <taxon>Pseudomonas</taxon>
    </lineage>
</organism>